<evidence type="ECO:0008006" key="5">
    <source>
        <dbReference type="Google" id="ProtNLM"/>
    </source>
</evidence>
<feature type="signal peptide" evidence="2">
    <location>
        <begin position="1"/>
        <end position="21"/>
    </location>
</feature>
<protein>
    <recommendedName>
        <fullName evidence="5">Porin</fullName>
    </recommendedName>
</protein>
<gene>
    <name evidence="3" type="ORF">IPH26_15185</name>
</gene>
<dbReference type="AlphaFoldDB" id="A0A9D7E0H6"/>
<dbReference type="Proteomes" id="UP000807785">
    <property type="component" value="Unassembled WGS sequence"/>
</dbReference>
<evidence type="ECO:0000313" key="3">
    <source>
        <dbReference type="EMBL" id="MBK6974221.1"/>
    </source>
</evidence>
<organism evidence="3 4">
    <name type="scientific">Candidatus Methylophosphatis roskildensis</name>
    <dbReference type="NCBI Taxonomy" id="2899263"/>
    <lineage>
        <taxon>Bacteria</taxon>
        <taxon>Pseudomonadati</taxon>
        <taxon>Pseudomonadota</taxon>
        <taxon>Betaproteobacteria</taxon>
        <taxon>Nitrosomonadales</taxon>
        <taxon>Sterolibacteriaceae</taxon>
        <taxon>Candidatus Methylophosphatis</taxon>
    </lineage>
</organism>
<comment type="caution">
    <text evidence="3">The sequence shown here is derived from an EMBL/GenBank/DDBJ whole genome shotgun (WGS) entry which is preliminary data.</text>
</comment>
<keyword evidence="1" id="KW-0175">Coiled coil</keyword>
<feature type="coiled-coil region" evidence="1">
    <location>
        <begin position="20"/>
        <end position="58"/>
    </location>
</feature>
<evidence type="ECO:0000313" key="4">
    <source>
        <dbReference type="Proteomes" id="UP000807785"/>
    </source>
</evidence>
<reference evidence="3" key="1">
    <citation type="submission" date="2020-10" db="EMBL/GenBank/DDBJ databases">
        <title>Connecting structure to function with the recovery of over 1000 high-quality activated sludge metagenome-assembled genomes encoding full-length rRNA genes using long-read sequencing.</title>
        <authorList>
            <person name="Singleton C.M."/>
            <person name="Petriglieri F."/>
            <person name="Kristensen J.M."/>
            <person name="Kirkegaard R.H."/>
            <person name="Michaelsen T.Y."/>
            <person name="Andersen M.H."/>
            <person name="Karst S.M."/>
            <person name="Dueholm M.S."/>
            <person name="Nielsen P.H."/>
            <person name="Albertsen M."/>
        </authorList>
    </citation>
    <scope>NUCLEOTIDE SEQUENCE</scope>
    <source>
        <strain evidence="3">Bjer_18-Q3-R1-45_BAT3C.347</strain>
    </source>
</reference>
<dbReference type="InterPro" id="IPR023614">
    <property type="entry name" value="Porin_dom_sf"/>
</dbReference>
<evidence type="ECO:0000256" key="1">
    <source>
        <dbReference type="SAM" id="Coils"/>
    </source>
</evidence>
<dbReference type="SUPFAM" id="SSF56935">
    <property type="entry name" value="Porins"/>
    <property type="match status" value="1"/>
</dbReference>
<keyword evidence="2" id="KW-0732">Signal</keyword>
<accession>A0A9D7E0H6</accession>
<sequence length="481" mass="51059">MNKLLRASLALALVAPFGALADTQAEIDALRHEIDAMRAAYEARLQALEQRLKASEAAAATPTAPALTATPAASTATNAPIAPSAAVAPVVASSSRGANAFNPSISLILSGLYTRTSRDPANYAISGFPLSTDAETGPGTRGFSLAESELGFAASIDPWLRGAASIALHPDDTVSVEEAYIQTTSLGNGFALKAGRFFSGIGYLNPQHAHTWDFVDNPLAYQALLGTQYGDDGVRLTWLAPIDQYLELGAEVGRGRSRSFPGSDSGRNGAGMAALTAHTGGDIGDSHSWRAGVSVLRAKANEQSLIATNAAGEQVTNSFTGSTRVWVADAVWKWAPNGNPTRTNFKLQAEYLRSTRSGSLVHDGGSLVHDGGNVDGAAADYRAVQSGWYLQGVYQLMPRWRVGLRTERLNPGTPDYGLNAESFAGSAFRPRKNTVMVDFNPSEFSRLRLQVAQDRSREGLADNQLFLQYQTSLGAHGAHSY</sequence>
<feature type="chain" id="PRO_5038782380" description="Porin" evidence="2">
    <location>
        <begin position="22"/>
        <end position="481"/>
    </location>
</feature>
<evidence type="ECO:0000256" key="2">
    <source>
        <dbReference type="SAM" id="SignalP"/>
    </source>
</evidence>
<proteinExistence type="predicted"/>
<name>A0A9D7E0H6_9PROT</name>
<dbReference type="Gene3D" id="2.40.160.10">
    <property type="entry name" value="Porin"/>
    <property type="match status" value="1"/>
</dbReference>
<dbReference type="EMBL" id="JADJEV010000004">
    <property type="protein sequence ID" value="MBK6974221.1"/>
    <property type="molecule type" value="Genomic_DNA"/>
</dbReference>